<dbReference type="GO" id="GO:0035870">
    <property type="term" value="F:dITP diphosphatase activity"/>
    <property type="evidence" value="ECO:0007669"/>
    <property type="project" value="RHEA"/>
</dbReference>
<dbReference type="GO" id="GO:0009117">
    <property type="term" value="P:nucleotide metabolic process"/>
    <property type="evidence" value="ECO:0007669"/>
    <property type="project" value="UniProtKB-KW"/>
</dbReference>
<keyword evidence="4" id="KW-0479">Metal-binding</keyword>
<evidence type="ECO:0000256" key="11">
    <source>
        <dbReference type="ARBA" id="ARBA00066468"/>
    </source>
</evidence>
<evidence type="ECO:0000256" key="6">
    <source>
        <dbReference type="ARBA" id="ARBA00022801"/>
    </source>
</evidence>
<comment type="catalytic activity">
    <reaction evidence="10">
        <text>XTP + H2O = XMP + diphosphate + H(+)</text>
        <dbReference type="Rhea" id="RHEA:28610"/>
        <dbReference type="ChEBI" id="CHEBI:15377"/>
        <dbReference type="ChEBI" id="CHEBI:15378"/>
        <dbReference type="ChEBI" id="CHEBI:33019"/>
        <dbReference type="ChEBI" id="CHEBI:57464"/>
        <dbReference type="ChEBI" id="CHEBI:61314"/>
        <dbReference type="EC" id="3.6.1.66"/>
    </reaction>
</comment>
<comment type="caution">
    <text evidence="17">The sequence shown here is derived from an EMBL/GenBank/DDBJ whole genome shotgun (WGS) entry which is preliminary data.</text>
</comment>
<dbReference type="GO" id="GO:0000166">
    <property type="term" value="F:nucleotide binding"/>
    <property type="evidence" value="ECO:0007669"/>
    <property type="project" value="UniProtKB-KW"/>
</dbReference>
<protein>
    <recommendedName>
        <fullName evidence="12">dITP/XTP pyrophosphatase</fullName>
        <ecNumber evidence="11">3.6.1.66</ecNumber>
    </recommendedName>
    <alternativeName>
        <fullName evidence="13">Non-canonical purine NTP pyrophosphatase</fullName>
    </alternativeName>
    <alternativeName>
        <fullName evidence="14">Non-standard purine NTP pyrophosphatase</fullName>
    </alternativeName>
    <alternativeName>
        <fullName evidence="16">Nucleoside-triphosphate diphosphatase</fullName>
    </alternativeName>
    <alternativeName>
        <fullName evidence="15">Nucleoside-triphosphate pyrophosphatase</fullName>
    </alternativeName>
</protein>
<dbReference type="GO" id="GO:0009146">
    <property type="term" value="P:purine nucleoside triphosphate catabolic process"/>
    <property type="evidence" value="ECO:0007669"/>
    <property type="project" value="UniProtKB-ARBA"/>
</dbReference>
<evidence type="ECO:0000256" key="12">
    <source>
        <dbReference type="ARBA" id="ARBA00071289"/>
    </source>
</evidence>
<comment type="catalytic activity">
    <reaction evidence="9">
        <text>dITP + H2O = dIMP + diphosphate + H(+)</text>
        <dbReference type="Rhea" id="RHEA:28342"/>
        <dbReference type="ChEBI" id="CHEBI:15377"/>
        <dbReference type="ChEBI" id="CHEBI:15378"/>
        <dbReference type="ChEBI" id="CHEBI:33019"/>
        <dbReference type="ChEBI" id="CHEBI:61194"/>
        <dbReference type="ChEBI" id="CHEBI:61382"/>
        <dbReference type="EC" id="3.6.1.66"/>
    </reaction>
</comment>
<dbReference type="GO" id="GO:0046872">
    <property type="term" value="F:metal ion binding"/>
    <property type="evidence" value="ECO:0007669"/>
    <property type="project" value="UniProtKB-KW"/>
</dbReference>
<organism evidence="17">
    <name type="scientific">mine drainage metagenome</name>
    <dbReference type="NCBI Taxonomy" id="410659"/>
    <lineage>
        <taxon>unclassified sequences</taxon>
        <taxon>metagenomes</taxon>
        <taxon>ecological metagenomes</taxon>
    </lineage>
</organism>
<evidence type="ECO:0000256" key="10">
    <source>
        <dbReference type="ARBA" id="ARBA00052017"/>
    </source>
</evidence>
<evidence type="ECO:0000256" key="3">
    <source>
        <dbReference type="ARBA" id="ARBA00011738"/>
    </source>
</evidence>
<evidence type="ECO:0000313" key="17">
    <source>
        <dbReference type="EMBL" id="OIQ75862.1"/>
    </source>
</evidence>
<keyword evidence="7" id="KW-0460">Magnesium</keyword>
<dbReference type="AlphaFoldDB" id="A0A1J5PWJ9"/>
<accession>A0A1J5PWJ9</accession>
<evidence type="ECO:0000256" key="9">
    <source>
        <dbReference type="ARBA" id="ARBA00051875"/>
    </source>
</evidence>
<dbReference type="PANTHER" id="PTHR11067:SF9">
    <property type="entry name" value="INOSINE TRIPHOSPHATE PYROPHOSPHATASE"/>
    <property type="match status" value="1"/>
</dbReference>
<evidence type="ECO:0000256" key="4">
    <source>
        <dbReference type="ARBA" id="ARBA00022723"/>
    </source>
</evidence>
<dbReference type="SUPFAM" id="SSF52972">
    <property type="entry name" value="ITPase-like"/>
    <property type="match status" value="1"/>
</dbReference>
<dbReference type="GO" id="GO:0005829">
    <property type="term" value="C:cytosol"/>
    <property type="evidence" value="ECO:0007669"/>
    <property type="project" value="TreeGrafter"/>
</dbReference>
<dbReference type="PANTHER" id="PTHR11067">
    <property type="entry name" value="INOSINE TRIPHOSPHATE PYROPHOSPHATASE/HAM1 PROTEIN"/>
    <property type="match status" value="1"/>
</dbReference>
<evidence type="ECO:0000256" key="8">
    <source>
        <dbReference type="ARBA" id="ARBA00023080"/>
    </source>
</evidence>
<evidence type="ECO:0000256" key="7">
    <source>
        <dbReference type="ARBA" id="ARBA00022842"/>
    </source>
</evidence>
<evidence type="ECO:0000256" key="5">
    <source>
        <dbReference type="ARBA" id="ARBA00022741"/>
    </source>
</evidence>
<name>A0A1J5PWJ9_9ZZZZ</name>
<proteinExistence type="inferred from homology"/>
<sequence length="200" mass="21037">MRLVLATRNLGKINELRQILADLVTAGDEPIELLGTDEFGLDDVEETGDTFAANALIKARAVAEATGLPAIADDSGLCVDALNGMPGIYSARWAGKHGDDRANLELLLAQLSHVPDDRRGAHFTCAAALVVPGGREIVEEGRIYGSIIPAPRGAGGFGYDPIFLPTGLAKTMAEIDADEKNAISHRGLAFRALAPHVTGD</sequence>
<comment type="similarity">
    <text evidence="2">Belongs to the HAM1 NTPase family.</text>
</comment>
<dbReference type="EMBL" id="MLJW01002034">
    <property type="protein sequence ID" value="OIQ75862.1"/>
    <property type="molecule type" value="Genomic_DNA"/>
</dbReference>
<keyword evidence="5" id="KW-0547">Nucleotide-binding</keyword>
<keyword evidence="6 17" id="KW-0378">Hydrolase</keyword>
<evidence type="ECO:0000256" key="1">
    <source>
        <dbReference type="ARBA" id="ARBA00001946"/>
    </source>
</evidence>
<evidence type="ECO:0000256" key="16">
    <source>
        <dbReference type="ARBA" id="ARBA00083635"/>
    </source>
</evidence>
<dbReference type="Gene3D" id="3.90.950.10">
    <property type="match status" value="1"/>
</dbReference>
<keyword evidence="8" id="KW-0546">Nucleotide metabolism</keyword>
<dbReference type="FunFam" id="3.90.950.10:FF:000001">
    <property type="entry name" value="dITP/XTP pyrophosphatase"/>
    <property type="match status" value="1"/>
</dbReference>
<dbReference type="GO" id="GO:0036220">
    <property type="term" value="F:ITP diphosphatase activity"/>
    <property type="evidence" value="ECO:0007669"/>
    <property type="project" value="UniProtKB-EC"/>
</dbReference>
<comment type="cofactor">
    <cofactor evidence="1">
        <name>Mg(2+)</name>
        <dbReference type="ChEBI" id="CHEBI:18420"/>
    </cofactor>
</comment>
<dbReference type="CDD" id="cd00515">
    <property type="entry name" value="HAM1"/>
    <property type="match status" value="1"/>
</dbReference>
<dbReference type="Pfam" id="PF01725">
    <property type="entry name" value="Ham1p_like"/>
    <property type="match status" value="1"/>
</dbReference>
<dbReference type="InterPro" id="IPR029001">
    <property type="entry name" value="ITPase-like_fam"/>
</dbReference>
<comment type="subunit">
    <text evidence="3">Homodimer.</text>
</comment>
<evidence type="ECO:0000256" key="14">
    <source>
        <dbReference type="ARBA" id="ARBA00078805"/>
    </source>
</evidence>
<dbReference type="GO" id="GO:0017111">
    <property type="term" value="F:ribonucleoside triphosphate phosphatase activity"/>
    <property type="evidence" value="ECO:0007669"/>
    <property type="project" value="InterPro"/>
</dbReference>
<dbReference type="HAMAP" id="MF_01405">
    <property type="entry name" value="Non_canon_purine_NTPase"/>
    <property type="match status" value="1"/>
</dbReference>
<gene>
    <name evidence="17" type="primary">rdgB_10</name>
    <name evidence="17" type="ORF">GALL_424650</name>
</gene>
<dbReference type="InterPro" id="IPR002637">
    <property type="entry name" value="RdgB/HAM1"/>
</dbReference>
<evidence type="ECO:0000256" key="2">
    <source>
        <dbReference type="ARBA" id="ARBA00008023"/>
    </source>
</evidence>
<evidence type="ECO:0000256" key="15">
    <source>
        <dbReference type="ARBA" id="ARBA00083186"/>
    </source>
</evidence>
<evidence type="ECO:0000256" key="13">
    <source>
        <dbReference type="ARBA" id="ARBA00075987"/>
    </source>
</evidence>
<dbReference type="EC" id="3.6.1.66" evidence="11"/>
<reference evidence="17" key="1">
    <citation type="submission" date="2016-10" db="EMBL/GenBank/DDBJ databases">
        <title>Sequence of Gallionella enrichment culture.</title>
        <authorList>
            <person name="Poehlein A."/>
            <person name="Muehling M."/>
            <person name="Daniel R."/>
        </authorList>
    </citation>
    <scope>NUCLEOTIDE SEQUENCE</scope>
</reference>
<dbReference type="GO" id="GO:0036222">
    <property type="term" value="F:XTP diphosphatase activity"/>
    <property type="evidence" value="ECO:0007669"/>
    <property type="project" value="RHEA"/>
</dbReference>
<dbReference type="InterPro" id="IPR020922">
    <property type="entry name" value="dITP/XTP_pyrophosphatase"/>
</dbReference>
<dbReference type="NCBIfam" id="TIGR00042">
    <property type="entry name" value="RdgB/HAM1 family non-canonical purine NTP pyrophosphatase"/>
    <property type="match status" value="1"/>
</dbReference>